<name>A0A2S2E6Z9_9ALTE</name>
<keyword evidence="3" id="KW-0808">Transferase</keyword>
<dbReference type="PANTHER" id="PTHR42942:SF1">
    <property type="entry name" value="ALKYLTRANSFERASE-LIKE PROTEIN 1"/>
    <property type="match status" value="1"/>
</dbReference>
<evidence type="ECO:0000313" key="4">
    <source>
        <dbReference type="Proteomes" id="UP000245728"/>
    </source>
</evidence>
<keyword evidence="1" id="KW-0227">DNA damage</keyword>
<dbReference type="SUPFAM" id="SSF46767">
    <property type="entry name" value="Methylated DNA-protein cysteine methyltransferase, C-terminal domain"/>
    <property type="match status" value="1"/>
</dbReference>
<organism evidence="3 4">
    <name type="scientific">Saliniradius amylolyticus</name>
    <dbReference type="NCBI Taxonomy" id="2183582"/>
    <lineage>
        <taxon>Bacteria</taxon>
        <taxon>Pseudomonadati</taxon>
        <taxon>Pseudomonadota</taxon>
        <taxon>Gammaproteobacteria</taxon>
        <taxon>Alteromonadales</taxon>
        <taxon>Alteromonadaceae</taxon>
        <taxon>Saliniradius</taxon>
    </lineage>
</organism>
<dbReference type="EMBL" id="CP029347">
    <property type="protein sequence ID" value="AWL13433.1"/>
    <property type="molecule type" value="Genomic_DNA"/>
</dbReference>
<dbReference type="GO" id="GO:0006281">
    <property type="term" value="P:DNA repair"/>
    <property type="evidence" value="ECO:0007669"/>
    <property type="project" value="InterPro"/>
</dbReference>
<dbReference type="RefSeq" id="WP_109340931.1">
    <property type="nucleotide sequence ID" value="NZ_CP029347.1"/>
</dbReference>
<evidence type="ECO:0000259" key="2">
    <source>
        <dbReference type="Pfam" id="PF01035"/>
    </source>
</evidence>
<dbReference type="InterPro" id="IPR052520">
    <property type="entry name" value="ATL_DNA_repair"/>
</dbReference>
<dbReference type="AlphaFoldDB" id="A0A2S2E6Z9"/>
<dbReference type="Proteomes" id="UP000245728">
    <property type="component" value="Chromosome"/>
</dbReference>
<dbReference type="PANTHER" id="PTHR42942">
    <property type="entry name" value="6-O-METHYLGUANINE DNA METHYLTRANSFERASE"/>
    <property type="match status" value="1"/>
</dbReference>
<dbReference type="InterPro" id="IPR036388">
    <property type="entry name" value="WH-like_DNA-bd_sf"/>
</dbReference>
<feature type="domain" description="Methylated-DNA-[protein]-cysteine S-methyltransferase DNA binding" evidence="2">
    <location>
        <begin position="8"/>
        <end position="85"/>
    </location>
</feature>
<dbReference type="NCBIfam" id="TIGR00589">
    <property type="entry name" value="ogt"/>
    <property type="match status" value="1"/>
</dbReference>
<evidence type="ECO:0000256" key="1">
    <source>
        <dbReference type="ARBA" id="ARBA00022763"/>
    </source>
</evidence>
<protein>
    <submittedName>
        <fullName evidence="3">Alkyltransferase-like protein</fullName>
    </submittedName>
</protein>
<dbReference type="InterPro" id="IPR014048">
    <property type="entry name" value="MethylDNA_cys_MeTrfase_DNA-bd"/>
</dbReference>
<dbReference type="GO" id="GO:0016740">
    <property type="term" value="F:transferase activity"/>
    <property type="evidence" value="ECO:0007669"/>
    <property type="project" value="UniProtKB-KW"/>
</dbReference>
<dbReference type="CDD" id="cd06445">
    <property type="entry name" value="ATase"/>
    <property type="match status" value="1"/>
</dbReference>
<dbReference type="OrthoDB" id="9132167at2"/>
<gene>
    <name evidence="3" type="ORF">HMF8227_02985</name>
</gene>
<dbReference type="KEGG" id="salh:HMF8227_02985"/>
<sequence length="112" mass="12434">MSSYYPPIWDVVSYIPSGKVATYGQVADLAGLPGRARLVSKALRAAPEKLVLPWHRVLRADGRIAFAAGSKEADEQRQRLLEEGVQLTGLGVQLKANQWQPDLQELLFSLKY</sequence>
<proteinExistence type="predicted"/>
<reference evidence="3 4" key="1">
    <citation type="submission" date="2018-05" db="EMBL/GenBank/DDBJ databases">
        <title>Salinimonas sp. HMF8227 Genome sequencing and assembly.</title>
        <authorList>
            <person name="Kang H."/>
            <person name="Kang J."/>
            <person name="Cha I."/>
            <person name="Kim H."/>
            <person name="Joh K."/>
        </authorList>
    </citation>
    <scope>NUCLEOTIDE SEQUENCE [LARGE SCALE GENOMIC DNA]</scope>
    <source>
        <strain evidence="3 4">HMF8227</strain>
    </source>
</reference>
<keyword evidence="4" id="KW-1185">Reference proteome</keyword>
<dbReference type="InterPro" id="IPR036217">
    <property type="entry name" value="MethylDNA_cys_MeTrfase_DNAb"/>
</dbReference>
<dbReference type="Gene3D" id="1.10.10.10">
    <property type="entry name" value="Winged helix-like DNA-binding domain superfamily/Winged helix DNA-binding domain"/>
    <property type="match status" value="1"/>
</dbReference>
<evidence type="ECO:0000313" key="3">
    <source>
        <dbReference type="EMBL" id="AWL13433.1"/>
    </source>
</evidence>
<accession>A0A2S2E6Z9</accession>
<dbReference type="Pfam" id="PF01035">
    <property type="entry name" value="DNA_binding_1"/>
    <property type="match status" value="1"/>
</dbReference>